<organism evidence="1 2">
    <name type="scientific">Xylaria curta</name>
    <dbReference type="NCBI Taxonomy" id="42375"/>
    <lineage>
        <taxon>Eukaryota</taxon>
        <taxon>Fungi</taxon>
        <taxon>Dikarya</taxon>
        <taxon>Ascomycota</taxon>
        <taxon>Pezizomycotina</taxon>
        <taxon>Sordariomycetes</taxon>
        <taxon>Xylariomycetidae</taxon>
        <taxon>Xylariales</taxon>
        <taxon>Xylariaceae</taxon>
        <taxon>Xylaria</taxon>
    </lineage>
</organism>
<name>A0ACC1P662_9PEZI</name>
<gene>
    <name evidence="1" type="ORF">NUW58_g4973</name>
</gene>
<sequence>MSAPPLSGAGWACTSTAHDSNLHYACRRASPDDYAGLGRYEFEHLLRPEFWIFTIIIFCVVSNTSNENPIRFVHRLLAKLGLGSRGWAQPHSRVMQTGAFLFHLAILWLAWIEGCMVLSTDWRMMWKVLIVWRPRLSRFRLWPVALFPVWVIISILCLAVVVLTLVASAGIVTILAKSVADVALVVAGIEHLRLDDNQGSSEGSGGDEHDKHKDQDLEKSASPSAEETSEVPTPLHEKNQA</sequence>
<dbReference type="EMBL" id="JAPDGR010000930">
    <property type="protein sequence ID" value="KAJ2986548.1"/>
    <property type="molecule type" value="Genomic_DNA"/>
</dbReference>
<evidence type="ECO:0000313" key="2">
    <source>
        <dbReference type="Proteomes" id="UP001143856"/>
    </source>
</evidence>
<dbReference type="Proteomes" id="UP001143856">
    <property type="component" value="Unassembled WGS sequence"/>
</dbReference>
<reference evidence="1" key="1">
    <citation type="submission" date="2022-10" db="EMBL/GenBank/DDBJ databases">
        <title>Genome Sequence of Xylaria curta.</title>
        <authorList>
            <person name="Buettner E."/>
        </authorList>
    </citation>
    <scope>NUCLEOTIDE SEQUENCE</scope>
    <source>
        <strain evidence="1">Babe10</strain>
    </source>
</reference>
<comment type="caution">
    <text evidence="1">The sequence shown here is derived from an EMBL/GenBank/DDBJ whole genome shotgun (WGS) entry which is preliminary data.</text>
</comment>
<evidence type="ECO:0000313" key="1">
    <source>
        <dbReference type="EMBL" id="KAJ2986548.1"/>
    </source>
</evidence>
<proteinExistence type="predicted"/>
<accession>A0ACC1P662</accession>
<keyword evidence="2" id="KW-1185">Reference proteome</keyword>
<protein>
    <submittedName>
        <fullName evidence="1">Uncharacterized protein</fullName>
    </submittedName>
</protein>